<accession>A0ABU1QNJ9</accession>
<dbReference type="InterPro" id="IPR037171">
    <property type="entry name" value="NagB/RpiA_transferase-like"/>
</dbReference>
<protein>
    <recommendedName>
        <fullName evidence="2">Ribose 5-phosphate isomerase A</fullName>
        <ecNumber evidence="2">5.3.1.6</ecNumber>
    </recommendedName>
</protein>
<evidence type="ECO:0000256" key="2">
    <source>
        <dbReference type="NCBIfam" id="TIGR00021"/>
    </source>
</evidence>
<dbReference type="CDD" id="cd01398">
    <property type="entry name" value="RPI_A"/>
    <property type="match status" value="1"/>
</dbReference>
<dbReference type="Proteomes" id="UP001266807">
    <property type="component" value="Unassembled WGS sequence"/>
</dbReference>
<organism evidence="3 4">
    <name type="scientific">Paenibacillus peoriae</name>
    <dbReference type="NCBI Taxonomy" id="59893"/>
    <lineage>
        <taxon>Bacteria</taxon>
        <taxon>Bacillati</taxon>
        <taxon>Bacillota</taxon>
        <taxon>Bacilli</taxon>
        <taxon>Bacillales</taxon>
        <taxon>Paenibacillaceae</taxon>
        <taxon>Paenibacillus</taxon>
    </lineage>
</organism>
<gene>
    <name evidence="3" type="ORF">J2W98_005454</name>
</gene>
<dbReference type="Gene3D" id="3.40.50.1360">
    <property type="match status" value="1"/>
</dbReference>
<evidence type="ECO:0000313" key="3">
    <source>
        <dbReference type="EMBL" id="MDR6781143.1"/>
    </source>
</evidence>
<dbReference type="SUPFAM" id="SSF100950">
    <property type="entry name" value="NagB/RpiA/CoA transferase-like"/>
    <property type="match status" value="1"/>
</dbReference>
<dbReference type="SUPFAM" id="SSF75445">
    <property type="entry name" value="D-ribose-5-phosphate isomerase (RpiA), lid domain"/>
    <property type="match status" value="1"/>
</dbReference>
<dbReference type="InterPro" id="IPR004788">
    <property type="entry name" value="Ribose5P_isomerase_type_A"/>
</dbReference>
<evidence type="ECO:0000256" key="1">
    <source>
        <dbReference type="ARBA" id="ARBA00023235"/>
    </source>
</evidence>
<comment type="caution">
    <text evidence="3">The sequence shown here is derived from an EMBL/GenBank/DDBJ whole genome shotgun (WGS) entry which is preliminary data.</text>
</comment>
<sequence length="215" mass="22958">MVLGLGTGSTATYAVREIGRRVSEESLLISATATSAATGALAVALGIPLRPMGDFSKLDLVIDGADEIDPSLRAIKGGGGAHFREKIAVAASRRTIIVVDSSKPVETLGKFALPIEVHPFALGLVQRQLQRMVATVTLRLKPDGAPFLTDQQAYVLDAKFGTISDPVDLAMRIQALPGVLAHGLFIDLIHEVVIGLEDGVRVEKRHENTFNRSEQ</sequence>
<dbReference type="Pfam" id="PF06026">
    <property type="entry name" value="Rib_5-P_isom_A"/>
    <property type="match status" value="1"/>
</dbReference>
<dbReference type="EC" id="5.3.1.6" evidence="2"/>
<dbReference type="GO" id="GO:0004751">
    <property type="term" value="F:ribose-5-phosphate isomerase activity"/>
    <property type="evidence" value="ECO:0007669"/>
    <property type="project" value="UniProtKB-EC"/>
</dbReference>
<reference evidence="3 4" key="1">
    <citation type="submission" date="2023-07" db="EMBL/GenBank/DDBJ databases">
        <title>Sorghum-associated microbial communities from plants grown in Nebraska, USA.</title>
        <authorList>
            <person name="Schachtman D."/>
        </authorList>
    </citation>
    <scope>NUCLEOTIDE SEQUENCE [LARGE SCALE GENOMIC DNA]</scope>
    <source>
        <strain evidence="3 4">BE143</strain>
    </source>
</reference>
<evidence type="ECO:0000313" key="4">
    <source>
        <dbReference type="Proteomes" id="UP001266807"/>
    </source>
</evidence>
<dbReference type="Gene3D" id="3.30.70.260">
    <property type="match status" value="1"/>
</dbReference>
<keyword evidence="1 3" id="KW-0413">Isomerase</keyword>
<keyword evidence="4" id="KW-1185">Reference proteome</keyword>
<dbReference type="PANTHER" id="PTHR11934:SF0">
    <property type="entry name" value="RIBOSE-5-PHOSPHATE ISOMERASE"/>
    <property type="match status" value="1"/>
</dbReference>
<proteinExistence type="predicted"/>
<dbReference type="EMBL" id="JAVDUG010000013">
    <property type="protein sequence ID" value="MDR6781143.1"/>
    <property type="molecule type" value="Genomic_DNA"/>
</dbReference>
<dbReference type="PANTHER" id="PTHR11934">
    <property type="entry name" value="RIBOSE-5-PHOSPHATE ISOMERASE"/>
    <property type="match status" value="1"/>
</dbReference>
<dbReference type="NCBIfam" id="TIGR00021">
    <property type="entry name" value="rpiA"/>
    <property type="match status" value="1"/>
</dbReference>
<dbReference type="NCBIfam" id="NF001924">
    <property type="entry name" value="PRK00702.1"/>
    <property type="match status" value="1"/>
</dbReference>
<name>A0ABU1QNJ9_9BACL</name>